<organism evidence="2">
    <name type="scientific">Cacopsylla melanoneura</name>
    <dbReference type="NCBI Taxonomy" id="428564"/>
    <lineage>
        <taxon>Eukaryota</taxon>
        <taxon>Metazoa</taxon>
        <taxon>Ecdysozoa</taxon>
        <taxon>Arthropoda</taxon>
        <taxon>Hexapoda</taxon>
        <taxon>Insecta</taxon>
        <taxon>Pterygota</taxon>
        <taxon>Neoptera</taxon>
        <taxon>Paraneoptera</taxon>
        <taxon>Hemiptera</taxon>
        <taxon>Sternorrhyncha</taxon>
        <taxon>Psylloidea</taxon>
        <taxon>Psyllidae</taxon>
        <taxon>Psyllinae</taxon>
        <taxon>Cacopsylla</taxon>
    </lineage>
</organism>
<name>A0A8D8ZVW3_9HEMI</name>
<accession>A0A8D8ZVW3</accession>
<evidence type="ECO:0000313" key="2">
    <source>
        <dbReference type="EMBL" id="CAG6754036.1"/>
    </source>
</evidence>
<evidence type="ECO:0000256" key="1">
    <source>
        <dbReference type="SAM" id="MobiDB-lite"/>
    </source>
</evidence>
<reference evidence="2" key="1">
    <citation type="submission" date="2021-05" db="EMBL/GenBank/DDBJ databases">
        <authorList>
            <person name="Alioto T."/>
            <person name="Alioto T."/>
            <person name="Gomez Garrido J."/>
        </authorList>
    </citation>
    <scope>NUCLEOTIDE SEQUENCE</scope>
</reference>
<sequence length="103" mass="11409">MFLRHVPAHSEFADCFQKHDRVLAARRGDHVRKLGSHGASEHPPDEDDEGSYPVHVQTSGDVAVVVFRYPMHSFQPSSLHVASPVGRVHTRTSLVSLATLVFV</sequence>
<feature type="region of interest" description="Disordered" evidence="1">
    <location>
        <begin position="28"/>
        <end position="54"/>
    </location>
</feature>
<dbReference type="EMBL" id="HBUF01537958">
    <property type="protein sequence ID" value="CAG6754039.1"/>
    <property type="molecule type" value="Transcribed_RNA"/>
</dbReference>
<dbReference type="AlphaFoldDB" id="A0A8D8ZVW3"/>
<dbReference type="EMBL" id="HBUF01537956">
    <property type="protein sequence ID" value="CAG6754036.1"/>
    <property type="molecule type" value="Transcribed_RNA"/>
</dbReference>
<protein>
    <submittedName>
        <fullName evidence="2">Uncharacterized protein</fullName>
    </submittedName>
</protein>
<proteinExistence type="predicted"/>